<accession>A0A7C9FT85</accession>
<evidence type="ECO:0000313" key="1">
    <source>
        <dbReference type="EMBL" id="MPR36392.1"/>
    </source>
</evidence>
<proteinExistence type="predicted"/>
<dbReference type="RefSeq" id="WP_152764247.1">
    <property type="nucleotide sequence ID" value="NZ_WHLY01000002.1"/>
</dbReference>
<dbReference type="Proteomes" id="UP000479293">
    <property type="component" value="Unassembled WGS sequence"/>
</dbReference>
<dbReference type="EMBL" id="WHLY01000002">
    <property type="protein sequence ID" value="MPR36392.1"/>
    <property type="molecule type" value="Genomic_DNA"/>
</dbReference>
<evidence type="ECO:0000313" key="2">
    <source>
        <dbReference type="Proteomes" id="UP000479293"/>
    </source>
</evidence>
<comment type="caution">
    <text evidence="1">The sequence shown here is derived from an EMBL/GenBank/DDBJ whole genome shotgun (WGS) entry which is preliminary data.</text>
</comment>
<sequence>MRYIKDIPNSQYKISLFQWNGKYIVKIEAGGFYEQTYKLDETDILSVEEINALLDAEFMECITKRFDQMAQDLRDSCLRNNIY</sequence>
<name>A0A7C9FT85_9BACT</name>
<keyword evidence="2" id="KW-1185">Reference proteome</keyword>
<reference evidence="1 2" key="1">
    <citation type="submission" date="2019-10" db="EMBL/GenBank/DDBJ databases">
        <title>Draft Genome Sequence of Cytophagaceae sp. SJW1-29.</title>
        <authorList>
            <person name="Choi A."/>
        </authorList>
    </citation>
    <scope>NUCLEOTIDE SEQUENCE [LARGE SCALE GENOMIC DNA]</scope>
    <source>
        <strain evidence="1 2">SJW1-29</strain>
    </source>
</reference>
<gene>
    <name evidence="1" type="ORF">GBK04_24380</name>
</gene>
<protein>
    <submittedName>
        <fullName evidence="1">Uncharacterized protein</fullName>
    </submittedName>
</protein>
<dbReference type="AlphaFoldDB" id="A0A7C9FT85"/>
<organism evidence="1 2">
    <name type="scientific">Salmonirosea aquatica</name>
    <dbReference type="NCBI Taxonomy" id="2654236"/>
    <lineage>
        <taxon>Bacteria</taxon>
        <taxon>Pseudomonadati</taxon>
        <taxon>Bacteroidota</taxon>
        <taxon>Cytophagia</taxon>
        <taxon>Cytophagales</taxon>
        <taxon>Spirosomataceae</taxon>
        <taxon>Salmonirosea</taxon>
    </lineage>
</organism>